<reference evidence="3" key="1">
    <citation type="submission" date="2022-01" db="UniProtKB">
        <authorList>
            <consortium name="EnsemblMetazoa"/>
        </authorList>
    </citation>
    <scope>IDENTIFICATION</scope>
</reference>
<keyword evidence="1" id="KW-1133">Transmembrane helix</keyword>
<dbReference type="Proteomes" id="UP000494040">
    <property type="component" value="Unassembled WGS sequence"/>
</dbReference>
<dbReference type="InterPro" id="IPR038884">
    <property type="entry name" value="CFAP61"/>
</dbReference>
<evidence type="ECO:0000313" key="3">
    <source>
        <dbReference type="EnsemblMetazoa" id="XP_024082532.1"/>
    </source>
</evidence>
<dbReference type="RefSeq" id="XP_024082532.1">
    <property type="nucleotide sequence ID" value="XM_024226764.1"/>
</dbReference>
<keyword evidence="1" id="KW-0472">Membrane</keyword>
<keyword evidence="1" id="KW-0812">Transmembrane</keyword>
<dbReference type="PANTHER" id="PTHR21178">
    <property type="entry name" value="CILIA- AND FLAGELLA-ASSOCIATED PROTEIN 61"/>
    <property type="match status" value="1"/>
</dbReference>
<dbReference type="OrthoDB" id="382863at2759"/>
<dbReference type="AlphaFoldDB" id="A0A8I6SIJ3"/>
<dbReference type="GeneID" id="106665153"/>
<dbReference type="Pfam" id="PF16092">
    <property type="entry name" value="CFAP61_N"/>
    <property type="match status" value="1"/>
</dbReference>
<accession>A0A8I6SIJ3</accession>
<name>A0A8I6SIJ3_CIMLE</name>
<proteinExistence type="predicted"/>
<evidence type="ECO:0000259" key="2">
    <source>
        <dbReference type="Pfam" id="PF16092"/>
    </source>
</evidence>
<feature type="domain" description="Cilia- and flagella-associated protein 61 N-terminal" evidence="2">
    <location>
        <begin position="67"/>
        <end position="319"/>
    </location>
</feature>
<evidence type="ECO:0000313" key="4">
    <source>
        <dbReference type="Proteomes" id="UP000494040"/>
    </source>
</evidence>
<sequence>MKKNLKEMCKGRWCICEKRCLCEQFRSKEVKVLPVEQKTMAENGTQTEIQTAVDWRDENVLENFLNQWRRVEHNDLCQLQKLMTKSTEEIFGPIDLPAMIEHSYLFLCIVNYRKEILGAICVNDYPQFSSISKTEWEEWMFTKFRLTKFNTSNSLFVHLILYKEKYINIIFGCLFTSIFYLHPRIKKLVLMTLPHVQLDPNWDIYFETIPLVHALDNTSLPSFIYWVPRRSCLAMHRFRQARNEDNDRIVETIEHEEPELIKFYGKKLAQDIIGFDTDRRMYVAKEGAGLLAVACVNTNVNTEVLQKMFHTSAYSGFQKMTNADAIWKKKSGKRYYTKSGSEFSLAVPARSESDEQTAKLKVTASQDAAVMDGIVWSTLLMHDADLDEEESEGSEMKVPFDDYTMMELTSYRNLCMAMPSSVILNTLENAQPPPKSEFYFGAVNAFLIDFLMTGNMSPSESLNLLQDIFKDLEKYDYALIAIKRGQEKPDFAHHMLEIFCKTSRSS</sequence>
<organism evidence="3 4">
    <name type="scientific">Cimex lectularius</name>
    <name type="common">Bed bug</name>
    <name type="synonym">Acanthia lectularia</name>
    <dbReference type="NCBI Taxonomy" id="79782"/>
    <lineage>
        <taxon>Eukaryota</taxon>
        <taxon>Metazoa</taxon>
        <taxon>Ecdysozoa</taxon>
        <taxon>Arthropoda</taxon>
        <taxon>Hexapoda</taxon>
        <taxon>Insecta</taxon>
        <taxon>Pterygota</taxon>
        <taxon>Neoptera</taxon>
        <taxon>Paraneoptera</taxon>
        <taxon>Hemiptera</taxon>
        <taxon>Heteroptera</taxon>
        <taxon>Panheteroptera</taxon>
        <taxon>Cimicomorpha</taxon>
        <taxon>Cimicidae</taxon>
        <taxon>Cimex</taxon>
    </lineage>
</organism>
<dbReference type="KEGG" id="clec:106665153"/>
<feature type="transmembrane region" description="Helical" evidence="1">
    <location>
        <begin position="166"/>
        <end position="183"/>
    </location>
</feature>
<dbReference type="InterPro" id="IPR032151">
    <property type="entry name" value="CFAP61_N"/>
</dbReference>
<evidence type="ECO:0000256" key="1">
    <source>
        <dbReference type="SAM" id="Phobius"/>
    </source>
</evidence>
<keyword evidence="4" id="KW-1185">Reference proteome</keyword>
<dbReference type="EnsemblMetazoa" id="XM_024226764.1">
    <property type="protein sequence ID" value="XP_024082532.1"/>
    <property type="gene ID" value="LOC106665153"/>
</dbReference>
<dbReference type="PANTHER" id="PTHR21178:SF8">
    <property type="entry name" value="CILIA- AND FLAGELLA-ASSOCIATED PROTEIN 61"/>
    <property type="match status" value="1"/>
</dbReference>
<protein>
    <recommendedName>
        <fullName evidence="2">Cilia- and flagella-associated protein 61 N-terminal domain-containing protein</fullName>
    </recommendedName>
</protein>